<evidence type="ECO:0000313" key="2">
    <source>
        <dbReference type="Proteomes" id="UP000694892"/>
    </source>
</evidence>
<sequence>MNSCTIGSSLLDSCSVSIPVVSVLEESSTCAALRLLLGDAGSWRAGARCVNLDITVIKVVKSFVRLKQNRNKPYDLLICTCQTLPPQKM</sequence>
<dbReference type="AlphaFoldDB" id="A0A974CBD4"/>
<dbReference type="Proteomes" id="UP000694892">
    <property type="component" value="Chromosome 7S"/>
</dbReference>
<protein>
    <submittedName>
        <fullName evidence="1">Uncharacterized protein</fullName>
    </submittedName>
</protein>
<gene>
    <name evidence="1" type="ORF">XELAEV_18036762mg</name>
</gene>
<organism evidence="1 2">
    <name type="scientific">Xenopus laevis</name>
    <name type="common">African clawed frog</name>
    <dbReference type="NCBI Taxonomy" id="8355"/>
    <lineage>
        <taxon>Eukaryota</taxon>
        <taxon>Metazoa</taxon>
        <taxon>Chordata</taxon>
        <taxon>Craniata</taxon>
        <taxon>Vertebrata</taxon>
        <taxon>Euteleostomi</taxon>
        <taxon>Amphibia</taxon>
        <taxon>Batrachia</taxon>
        <taxon>Anura</taxon>
        <taxon>Pipoidea</taxon>
        <taxon>Pipidae</taxon>
        <taxon>Xenopodinae</taxon>
        <taxon>Xenopus</taxon>
        <taxon>Xenopus</taxon>
    </lineage>
</organism>
<evidence type="ECO:0000313" key="1">
    <source>
        <dbReference type="EMBL" id="OCT69837.1"/>
    </source>
</evidence>
<reference evidence="2" key="1">
    <citation type="journal article" date="2016" name="Nature">
        <title>Genome evolution in the allotetraploid frog Xenopus laevis.</title>
        <authorList>
            <person name="Session A.M."/>
            <person name="Uno Y."/>
            <person name="Kwon T."/>
            <person name="Chapman J.A."/>
            <person name="Toyoda A."/>
            <person name="Takahashi S."/>
            <person name="Fukui A."/>
            <person name="Hikosaka A."/>
            <person name="Suzuki A."/>
            <person name="Kondo M."/>
            <person name="van Heeringen S.J."/>
            <person name="Quigley I."/>
            <person name="Heinz S."/>
            <person name="Ogino H."/>
            <person name="Ochi H."/>
            <person name="Hellsten U."/>
            <person name="Lyons J.B."/>
            <person name="Simakov O."/>
            <person name="Putnam N."/>
            <person name="Stites J."/>
            <person name="Kuroki Y."/>
            <person name="Tanaka T."/>
            <person name="Michiue T."/>
            <person name="Watanabe M."/>
            <person name="Bogdanovic O."/>
            <person name="Lister R."/>
            <person name="Georgiou G."/>
            <person name="Paranjpe S.S."/>
            <person name="van Kruijsbergen I."/>
            <person name="Shu S."/>
            <person name="Carlson J."/>
            <person name="Kinoshita T."/>
            <person name="Ohta Y."/>
            <person name="Mawaribuchi S."/>
            <person name="Jenkins J."/>
            <person name="Grimwood J."/>
            <person name="Schmutz J."/>
            <person name="Mitros T."/>
            <person name="Mozaffari S.V."/>
            <person name="Suzuki Y."/>
            <person name="Haramoto Y."/>
            <person name="Yamamoto T.S."/>
            <person name="Takagi C."/>
            <person name="Heald R."/>
            <person name="Miller K."/>
            <person name="Haudenschild C."/>
            <person name="Kitzman J."/>
            <person name="Nakayama T."/>
            <person name="Izutsu Y."/>
            <person name="Robert J."/>
            <person name="Fortriede J."/>
            <person name="Burns K."/>
            <person name="Lotay V."/>
            <person name="Karimi K."/>
            <person name="Yasuoka Y."/>
            <person name="Dichmann D.S."/>
            <person name="Flajnik M.F."/>
            <person name="Houston D.W."/>
            <person name="Shendure J."/>
            <person name="DuPasquier L."/>
            <person name="Vize P.D."/>
            <person name="Zorn A.M."/>
            <person name="Ito M."/>
            <person name="Marcotte E.M."/>
            <person name="Wallingford J.B."/>
            <person name="Ito Y."/>
            <person name="Asashima M."/>
            <person name="Ueno N."/>
            <person name="Matsuda Y."/>
            <person name="Veenstra G.J."/>
            <person name="Fujiyama A."/>
            <person name="Harland R.M."/>
            <person name="Taira M."/>
            <person name="Rokhsar D.S."/>
        </authorList>
    </citation>
    <scope>NUCLEOTIDE SEQUENCE [LARGE SCALE GENOMIC DNA]</scope>
    <source>
        <strain evidence="2">J</strain>
    </source>
</reference>
<proteinExistence type="predicted"/>
<accession>A0A974CBD4</accession>
<dbReference type="EMBL" id="CM004479">
    <property type="protein sequence ID" value="OCT69837.1"/>
    <property type="molecule type" value="Genomic_DNA"/>
</dbReference>
<name>A0A974CBD4_XENLA</name>